<comment type="caution">
    <text evidence="2">The sequence shown here is derived from an EMBL/GenBank/DDBJ whole genome shotgun (WGS) entry which is preliminary data.</text>
</comment>
<keyword evidence="1" id="KW-1133">Transmembrane helix</keyword>
<feature type="transmembrane region" description="Helical" evidence="1">
    <location>
        <begin position="235"/>
        <end position="258"/>
    </location>
</feature>
<proteinExistence type="predicted"/>
<dbReference type="EMBL" id="JACVDC010000103">
    <property type="protein sequence ID" value="MBC9798305.1"/>
    <property type="molecule type" value="Genomic_DNA"/>
</dbReference>
<keyword evidence="3" id="KW-1185">Reference proteome</keyword>
<dbReference type="AlphaFoldDB" id="A0A926JVM3"/>
<organism evidence="2 3">
    <name type="scientific">Sinomicrobium weinanense</name>
    <dbReference type="NCBI Taxonomy" id="2842200"/>
    <lineage>
        <taxon>Bacteria</taxon>
        <taxon>Pseudomonadati</taxon>
        <taxon>Bacteroidota</taxon>
        <taxon>Flavobacteriia</taxon>
        <taxon>Flavobacteriales</taxon>
        <taxon>Flavobacteriaceae</taxon>
        <taxon>Sinomicrobium</taxon>
    </lineage>
</organism>
<sequence>MNLVKNHTRIALFFFFLTALLGVLLRAYPLADFSFNYRYMVHAHSHIALLGWVYIGLTAVIYRLFLRETKQFKTYRNIFRATLVALVGMLATFPLWGYHPYSIFFSTLFILVSYAFTWFFIRQTPQRYRKRYSFKCVKAGLYYMVVSSLGPWALGLIMNTLGSTSVWYKTAIYFYLHFQYNGWFLMALCGFLFFILESRKAPVNPGRSRLFYRMLNTGIILSFFLSVLWTEPHHIFYVLGLLGAVIQLWAYTVFFNIVRSSRIFSGGKTGLSKSVVFLLKLSGTLLAVKLLLQCFSAVPEIAKIAYHTPGFIIGYLHWTFLGVISLALFAFFSYFRLWTLSRRAIGIYLAGFFITEFLIFYKGVALWLQWPLPEHYYLLLFSGSILFPVATGILFFQNLKTFNGN</sequence>
<feature type="transmembrane region" description="Helical" evidence="1">
    <location>
        <begin position="141"/>
        <end position="168"/>
    </location>
</feature>
<dbReference type="InterPro" id="IPR036927">
    <property type="entry name" value="Cyt_c_oxase-like_su1_sf"/>
</dbReference>
<feature type="transmembrane region" description="Helical" evidence="1">
    <location>
        <begin position="347"/>
        <end position="370"/>
    </location>
</feature>
<dbReference type="RefSeq" id="WP_187967429.1">
    <property type="nucleotide sequence ID" value="NZ_JACVDC010000103.1"/>
</dbReference>
<evidence type="ECO:0000256" key="1">
    <source>
        <dbReference type="SAM" id="Phobius"/>
    </source>
</evidence>
<feature type="transmembrane region" description="Helical" evidence="1">
    <location>
        <begin position="43"/>
        <end position="66"/>
    </location>
</feature>
<accession>A0A926JVM3</accession>
<keyword evidence="1" id="KW-0472">Membrane</keyword>
<reference evidence="2 3" key="1">
    <citation type="submission" date="2020-09" db="EMBL/GenBank/DDBJ databases">
        <title>Sinomicrobium weinanense sp. nov., a halophilic bacteria isolated from saline-alkali soil.</title>
        <authorList>
            <person name="Wu P."/>
            <person name="Ren H."/>
            <person name="Mei Y."/>
            <person name="Liang Y."/>
            <person name="Chen Z."/>
        </authorList>
    </citation>
    <scope>NUCLEOTIDE SEQUENCE [LARGE SCALE GENOMIC DNA]</scope>
    <source>
        <strain evidence="2 3">FJxs</strain>
    </source>
</reference>
<name>A0A926JVM3_9FLAO</name>
<dbReference type="SUPFAM" id="SSF81442">
    <property type="entry name" value="Cytochrome c oxidase subunit I-like"/>
    <property type="match status" value="1"/>
</dbReference>
<feature type="transmembrane region" description="Helical" evidence="1">
    <location>
        <begin position="180"/>
        <end position="198"/>
    </location>
</feature>
<feature type="transmembrane region" description="Helical" evidence="1">
    <location>
        <begin position="312"/>
        <end position="335"/>
    </location>
</feature>
<feature type="transmembrane region" description="Helical" evidence="1">
    <location>
        <begin position="210"/>
        <end position="229"/>
    </location>
</feature>
<feature type="transmembrane region" description="Helical" evidence="1">
    <location>
        <begin position="103"/>
        <end position="121"/>
    </location>
</feature>
<dbReference type="Proteomes" id="UP000653730">
    <property type="component" value="Unassembled WGS sequence"/>
</dbReference>
<keyword evidence="1" id="KW-0812">Transmembrane</keyword>
<gene>
    <name evidence="2" type="ORF">IBL28_20220</name>
</gene>
<protein>
    <submittedName>
        <fullName evidence="2">Uncharacterized protein</fullName>
    </submittedName>
</protein>
<feature type="transmembrane region" description="Helical" evidence="1">
    <location>
        <begin position="376"/>
        <end position="396"/>
    </location>
</feature>
<evidence type="ECO:0000313" key="3">
    <source>
        <dbReference type="Proteomes" id="UP000653730"/>
    </source>
</evidence>
<evidence type="ECO:0000313" key="2">
    <source>
        <dbReference type="EMBL" id="MBC9798305.1"/>
    </source>
</evidence>
<feature type="transmembrane region" description="Helical" evidence="1">
    <location>
        <begin position="270"/>
        <end position="292"/>
    </location>
</feature>
<feature type="transmembrane region" description="Helical" evidence="1">
    <location>
        <begin position="78"/>
        <end position="97"/>
    </location>
</feature>